<dbReference type="PANTHER" id="PTHR24104:SF25">
    <property type="entry name" value="PROTEIN LIN-41"/>
    <property type="match status" value="1"/>
</dbReference>
<organism evidence="1">
    <name type="scientific">marine metagenome</name>
    <dbReference type="NCBI Taxonomy" id="408172"/>
    <lineage>
        <taxon>unclassified sequences</taxon>
        <taxon>metagenomes</taxon>
        <taxon>ecological metagenomes</taxon>
    </lineage>
</organism>
<evidence type="ECO:0008006" key="2">
    <source>
        <dbReference type="Google" id="ProtNLM"/>
    </source>
</evidence>
<dbReference type="InterPro" id="IPR050952">
    <property type="entry name" value="TRIM-NHL_E3_ligases"/>
</dbReference>
<proteinExistence type="predicted"/>
<dbReference type="EMBL" id="UINC01113095">
    <property type="protein sequence ID" value="SVC82487.1"/>
    <property type="molecule type" value="Genomic_DNA"/>
</dbReference>
<sequence length="249" mass="27260">IGGNGPDDGHILKFTRDGTFLLQLGRPGVGTGSNDPENFGRVAEVSIDPDGDEVFVADGYGNKRVAVLDIQTGALKRYWGAYGNRPDDAPVPPYRPEDPPAQQFRSPLHCAEISDDGLVYACDRASDRIQVFMRDGTFVREAFVATETLGSGSAWDIALSRDSEQRFLYLADGSNKKVHILDRETLEVLTTFGDGGRQPGQFIGVHSIATDSEGNIYTTETYEGKRLQKFVFRGLGTVREADQGVVWPN</sequence>
<gene>
    <name evidence="1" type="ORF">METZ01_LOCUS335341</name>
</gene>
<accession>A0A382QBR7</accession>
<protein>
    <recommendedName>
        <fullName evidence="2">SMP-30/Gluconolactonase/LRE-like region domain-containing protein</fullName>
    </recommendedName>
</protein>
<dbReference type="PANTHER" id="PTHR24104">
    <property type="entry name" value="E3 UBIQUITIN-PROTEIN LIGASE NHLRC1-RELATED"/>
    <property type="match status" value="1"/>
</dbReference>
<reference evidence="1" key="1">
    <citation type="submission" date="2018-05" db="EMBL/GenBank/DDBJ databases">
        <authorList>
            <person name="Lanie J.A."/>
            <person name="Ng W.-L."/>
            <person name="Kazmierczak K.M."/>
            <person name="Andrzejewski T.M."/>
            <person name="Davidsen T.M."/>
            <person name="Wayne K.J."/>
            <person name="Tettelin H."/>
            <person name="Glass J.I."/>
            <person name="Rusch D."/>
            <person name="Podicherti R."/>
            <person name="Tsui H.-C.T."/>
            <person name="Winkler M.E."/>
        </authorList>
    </citation>
    <scope>NUCLEOTIDE SEQUENCE</scope>
</reference>
<dbReference type="SUPFAM" id="SSF63829">
    <property type="entry name" value="Calcium-dependent phosphotriesterase"/>
    <property type="match status" value="1"/>
</dbReference>
<feature type="non-terminal residue" evidence="1">
    <location>
        <position position="1"/>
    </location>
</feature>
<dbReference type="GO" id="GO:0008270">
    <property type="term" value="F:zinc ion binding"/>
    <property type="evidence" value="ECO:0007669"/>
    <property type="project" value="UniProtKB-KW"/>
</dbReference>
<dbReference type="AlphaFoldDB" id="A0A382QBR7"/>
<dbReference type="InterPro" id="IPR011042">
    <property type="entry name" value="6-blade_b-propeller_TolB-like"/>
</dbReference>
<name>A0A382QBR7_9ZZZZ</name>
<evidence type="ECO:0000313" key="1">
    <source>
        <dbReference type="EMBL" id="SVC82487.1"/>
    </source>
</evidence>
<dbReference type="Gene3D" id="2.120.10.30">
    <property type="entry name" value="TolB, C-terminal domain"/>
    <property type="match status" value="1"/>
</dbReference>